<dbReference type="PROSITE" id="PS00444">
    <property type="entry name" value="POLYPRENYL_SYNTHASE_2"/>
    <property type="match status" value="1"/>
</dbReference>
<keyword evidence="7" id="KW-0460">Magnesium</keyword>
<dbReference type="EC" id="2.5.1.10" evidence="3"/>
<dbReference type="GO" id="GO:0046872">
    <property type="term" value="F:metal ion binding"/>
    <property type="evidence" value="ECO:0007669"/>
    <property type="project" value="UniProtKB-KW"/>
</dbReference>
<evidence type="ECO:0000256" key="8">
    <source>
        <dbReference type="ARBA" id="ARBA00023229"/>
    </source>
</evidence>
<keyword evidence="8" id="KW-0414">Isoprene biosynthesis</keyword>
<keyword evidence="5 12" id="KW-0808">Transferase</keyword>
<evidence type="ECO:0000256" key="5">
    <source>
        <dbReference type="ARBA" id="ARBA00022679"/>
    </source>
</evidence>
<evidence type="ECO:0000256" key="9">
    <source>
        <dbReference type="ARBA" id="ARBA00032380"/>
    </source>
</evidence>
<dbReference type="CDD" id="cd00685">
    <property type="entry name" value="Trans_IPPS_HT"/>
    <property type="match status" value="1"/>
</dbReference>
<dbReference type="InterPro" id="IPR053378">
    <property type="entry name" value="Prenyl_diphosphate_synthase"/>
</dbReference>
<sequence>MNEFDQELKKRISHIEKILDHYLPKPEGFQKTVLKAMNTTVKAGGKRLRPMLMEETYKMFGGKEKVIEPFMAAIEMIHTYSLIHDDLPALDNDDYRRGQKTCHIVYGEDMAILAGDALLNYAFETASSAFALEDADLPKVAEAIRILARKPGIYGMIGGQAADVELEGTVLSMEQIMFIHHNKTSALIEACMMIGAVLAGASPEDVKAMEECGRKIGLAFQIQDDILDITGQEEVIGKPVGSDEKNQKTTYVSIKGLEQAGKDVERISLEAVEILRTYDTSDGYLTGLAEYLIHRTC</sequence>
<comment type="similarity">
    <text evidence="2 12">Belongs to the FPP/GGPP synthase family.</text>
</comment>
<dbReference type="NCBIfam" id="NF045485">
    <property type="entry name" value="FPPsyn"/>
    <property type="match status" value="1"/>
</dbReference>
<dbReference type="GO" id="GO:0016114">
    <property type="term" value="P:terpenoid biosynthetic process"/>
    <property type="evidence" value="ECO:0007669"/>
    <property type="project" value="UniProtKB-ARBA"/>
</dbReference>
<dbReference type="SFLD" id="SFLDG01017">
    <property type="entry name" value="Polyprenyl_Transferase_Like"/>
    <property type="match status" value="1"/>
</dbReference>
<gene>
    <name evidence="13" type="ORF">ACLFYP115_01535</name>
</gene>
<dbReference type="EMBL" id="CACRSQ010000003">
    <property type="protein sequence ID" value="VYT07322.1"/>
    <property type="molecule type" value="Genomic_DNA"/>
</dbReference>
<accession>A0A6N2TRI2</accession>
<dbReference type="InterPro" id="IPR033749">
    <property type="entry name" value="Polyprenyl_synt_CS"/>
</dbReference>
<organism evidence="13">
    <name type="scientific">Anaerostipes caccae</name>
    <dbReference type="NCBI Taxonomy" id="105841"/>
    <lineage>
        <taxon>Bacteria</taxon>
        <taxon>Bacillati</taxon>
        <taxon>Bacillota</taxon>
        <taxon>Clostridia</taxon>
        <taxon>Lachnospirales</taxon>
        <taxon>Lachnospiraceae</taxon>
        <taxon>Anaerostipes</taxon>
    </lineage>
</organism>
<comment type="catalytic activity">
    <reaction evidence="11">
        <text>isopentenyl diphosphate + (2E)-geranyl diphosphate = (2E,6E)-farnesyl diphosphate + diphosphate</text>
        <dbReference type="Rhea" id="RHEA:19361"/>
        <dbReference type="ChEBI" id="CHEBI:33019"/>
        <dbReference type="ChEBI" id="CHEBI:58057"/>
        <dbReference type="ChEBI" id="CHEBI:128769"/>
        <dbReference type="ChEBI" id="CHEBI:175763"/>
        <dbReference type="EC" id="2.5.1.10"/>
    </reaction>
</comment>
<evidence type="ECO:0000256" key="3">
    <source>
        <dbReference type="ARBA" id="ARBA00012439"/>
    </source>
</evidence>
<dbReference type="Gene3D" id="1.10.600.10">
    <property type="entry name" value="Farnesyl Diphosphate Synthase"/>
    <property type="match status" value="1"/>
</dbReference>
<proteinExistence type="inferred from homology"/>
<dbReference type="PROSITE" id="PS00723">
    <property type="entry name" value="POLYPRENYL_SYNTHASE_1"/>
    <property type="match status" value="1"/>
</dbReference>
<evidence type="ECO:0000256" key="7">
    <source>
        <dbReference type="ARBA" id="ARBA00022842"/>
    </source>
</evidence>
<dbReference type="SFLD" id="SFLDS00005">
    <property type="entry name" value="Isoprenoid_Synthase_Type_I"/>
    <property type="match status" value="1"/>
</dbReference>
<dbReference type="GO" id="GO:0004337">
    <property type="term" value="F:(2E,6E)-farnesyl diphosphate synthase activity"/>
    <property type="evidence" value="ECO:0007669"/>
    <property type="project" value="UniProtKB-EC"/>
</dbReference>
<dbReference type="GO" id="GO:0005737">
    <property type="term" value="C:cytoplasm"/>
    <property type="evidence" value="ECO:0007669"/>
    <property type="project" value="UniProtKB-ARBA"/>
</dbReference>
<evidence type="ECO:0000256" key="4">
    <source>
        <dbReference type="ARBA" id="ARBA00015100"/>
    </source>
</evidence>
<dbReference type="FunFam" id="1.10.600.10:FF:000001">
    <property type="entry name" value="Geranylgeranyl diphosphate synthase"/>
    <property type="match status" value="1"/>
</dbReference>
<dbReference type="AlphaFoldDB" id="A0A6N2TRI2"/>
<dbReference type="PANTHER" id="PTHR43281:SF1">
    <property type="entry name" value="FARNESYL DIPHOSPHATE SYNTHASE"/>
    <property type="match status" value="1"/>
</dbReference>
<reference evidence="13" key="1">
    <citation type="submission" date="2019-11" db="EMBL/GenBank/DDBJ databases">
        <authorList>
            <person name="Feng L."/>
        </authorList>
    </citation>
    <scope>NUCLEOTIDE SEQUENCE</scope>
    <source>
        <strain evidence="13">AcaccaeLFYP115</strain>
    </source>
</reference>
<dbReference type="RefSeq" id="WP_006567194.1">
    <property type="nucleotide sequence ID" value="NZ_BAABZP010000001.1"/>
</dbReference>
<evidence type="ECO:0000313" key="13">
    <source>
        <dbReference type="EMBL" id="VYT07322.1"/>
    </source>
</evidence>
<dbReference type="InterPro" id="IPR000092">
    <property type="entry name" value="Polyprenyl_synt"/>
</dbReference>
<evidence type="ECO:0000256" key="10">
    <source>
        <dbReference type="ARBA" id="ARBA00032873"/>
    </source>
</evidence>
<evidence type="ECO:0000256" key="11">
    <source>
        <dbReference type="ARBA" id="ARBA00049399"/>
    </source>
</evidence>
<evidence type="ECO:0000256" key="1">
    <source>
        <dbReference type="ARBA" id="ARBA00001946"/>
    </source>
</evidence>
<dbReference type="InterPro" id="IPR008949">
    <property type="entry name" value="Isoprenoid_synthase_dom_sf"/>
</dbReference>
<name>A0A6N2TRI2_9FIRM</name>
<comment type="cofactor">
    <cofactor evidence="1">
        <name>Mg(2+)</name>
        <dbReference type="ChEBI" id="CHEBI:18420"/>
    </cofactor>
</comment>
<dbReference type="SUPFAM" id="SSF48576">
    <property type="entry name" value="Terpenoid synthases"/>
    <property type="match status" value="1"/>
</dbReference>
<evidence type="ECO:0000256" key="6">
    <source>
        <dbReference type="ARBA" id="ARBA00022723"/>
    </source>
</evidence>
<protein>
    <recommendedName>
        <fullName evidence="4">Farnesyl diphosphate synthase</fullName>
        <ecNumber evidence="3">2.5.1.10</ecNumber>
    </recommendedName>
    <alternativeName>
        <fullName evidence="10">(2E,6E)-farnesyl diphosphate synthase</fullName>
    </alternativeName>
    <alternativeName>
        <fullName evidence="9">Geranyltranstransferase</fullName>
    </alternativeName>
</protein>
<evidence type="ECO:0000256" key="12">
    <source>
        <dbReference type="RuleBase" id="RU004466"/>
    </source>
</evidence>
<evidence type="ECO:0000256" key="2">
    <source>
        <dbReference type="ARBA" id="ARBA00006706"/>
    </source>
</evidence>
<keyword evidence="6" id="KW-0479">Metal-binding</keyword>
<dbReference type="Pfam" id="PF00348">
    <property type="entry name" value="polyprenyl_synt"/>
    <property type="match status" value="1"/>
</dbReference>
<dbReference type="PANTHER" id="PTHR43281">
    <property type="entry name" value="FARNESYL DIPHOSPHATE SYNTHASE"/>
    <property type="match status" value="1"/>
</dbReference>